<comment type="caution">
    <text evidence="1">The sequence shown here is derived from an EMBL/GenBank/DDBJ whole genome shotgun (WGS) entry which is preliminary data.</text>
</comment>
<proteinExistence type="predicted"/>
<protein>
    <submittedName>
        <fullName evidence="1">Uncharacterized protein</fullName>
    </submittedName>
</protein>
<accession>X1DT28</accession>
<sequence length="61" mass="7105">MSHLWEEIHGAPVVWIQRLEGKSRLAGYLAKYASKGIEARTAYSWGWVWKGFAGSWRKLKR</sequence>
<name>X1DT28_9ZZZZ</name>
<evidence type="ECO:0000313" key="1">
    <source>
        <dbReference type="EMBL" id="GAH24191.1"/>
    </source>
</evidence>
<gene>
    <name evidence="1" type="ORF">S03H2_09487</name>
</gene>
<organism evidence="1">
    <name type="scientific">marine sediment metagenome</name>
    <dbReference type="NCBI Taxonomy" id="412755"/>
    <lineage>
        <taxon>unclassified sequences</taxon>
        <taxon>metagenomes</taxon>
        <taxon>ecological metagenomes</taxon>
    </lineage>
</organism>
<dbReference type="AlphaFoldDB" id="X1DT28"/>
<reference evidence="1" key="1">
    <citation type="journal article" date="2014" name="Front. Microbiol.">
        <title>High frequency of phylogenetically diverse reductive dehalogenase-homologous genes in deep subseafloor sedimentary metagenomes.</title>
        <authorList>
            <person name="Kawai M."/>
            <person name="Futagami T."/>
            <person name="Toyoda A."/>
            <person name="Takaki Y."/>
            <person name="Nishi S."/>
            <person name="Hori S."/>
            <person name="Arai W."/>
            <person name="Tsubouchi T."/>
            <person name="Morono Y."/>
            <person name="Uchiyama I."/>
            <person name="Ito T."/>
            <person name="Fujiyama A."/>
            <person name="Inagaki F."/>
            <person name="Takami H."/>
        </authorList>
    </citation>
    <scope>NUCLEOTIDE SEQUENCE</scope>
    <source>
        <strain evidence="1">Expedition CK06-06</strain>
    </source>
</reference>
<dbReference type="EMBL" id="BARU01004843">
    <property type="protein sequence ID" value="GAH24191.1"/>
    <property type="molecule type" value="Genomic_DNA"/>
</dbReference>
<feature type="non-terminal residue" evidence="1">
    <location>
        <position position="61"/>
    </location>
</feature>